<dbReference type="GeneID" id="103194002"/>
<proteinExistence type="inferred from homology"/>
<keyword evidence="11" id="KW-1185">Reference proteome</keyword>
<protein>
    <recommendedName>
        <fullName evidence="9">C-C motif chemokine</fullName>
    </recommendedName>
</protein>
<feature type="chain" id="PRO_5034846442" description="C-C motif chemokine" evidence="9">
    <location>
        <begin position="24"/>
        <end position="97"/>
    </location>
</feature>
<evidence type="ECO:0000256" key="3">
    <source>
        <dbReference type="ARBA" id="ARBA00022500"/>
    </source>
</evidence>
<feature type="signal peptide" evidence="9">
    <location>
        <begin position="1"/>
        <end position="23"/>
    </location>
</feature>
<dbReference type="GO" id="GO:0048020">
    <property type="term" value="F:CCR chemokine receptor binding"/>
    <property type="evidence" value="ECO:0007669"/>
    <property type="project" value="TreeGrafter"/>
</dbReference>
<keyword evidence="7" id="KW-1015">Disulfide bond</keyword>
<dbReference type="InterPro" id="IPR036048">
    <property type="entry name" value="Interleukin_8-like_sf"/>
</dbReference>
<dbReference type="InterPro" id="IPR001811">
    <property type="entry name" value="Chemokine_IL8-like_dom"/>
</dbReference>
<dbReference type="GO" id="GO:0005615">
    <property type="term" value="C:extracellular space"/>
    <property type="evidence" value="ECO:0007669"/>
    <property type="project" value="UniProtKB-KW"/>
</dbReference>
<keyword evidence="5 9" id="KW-0964">Secreted</keyword>
<evidence type="ECO:0000259" key="10">
    <source>
        <dbReference type="SMART" id="SM00199"/>
    </source>
</evidence>
<keyword evidence="3 9" id="KW-0145">Chemotaxis</keyword>
<evidence type="ECO:0000256" key="2">
    <source>
        <dbReference type="ARBA" id="ARBA00010868"/>
    </source>
</evidence>
<evidence type="ECO:0000256" key="8">
    <source>
        <dbReference type="ARBA" id="ARBA00023198"/>
    </source>
</evidence>
<feature type="domain" description="Chemokine interleukin-8-like" evidence="10">
    <location>
        <begin position="29"/>
        <end position="88"/>
    </location>
</feature>
<dbReference type="GO" id="GO:0061844">
    <property type="term" value="P:antimicrobial humoral immune response mediated by antimicrobial peptide"/>
    <property type="evidence" value="ECO:0007669"/>
    <property type="project" value="TreeGrafter"/>
</dbReference>
<sequence>MKVSVTLLCLLLTAATFSTLVRALPASVPTICCFNVASRKISTQRLESYTVINGSKCPLRAVVFKTKLAKKVCANPKEKWVQDSMKYLDQNSKTPKS</sequence>
<evidence type="ECO:0000256" key="4">
    <source>
        <dbReference type="ARBA" id="ARBA00022514"/>
    </source>
</evidence>
<dbReference type="GO" id="GO:0070098">
    <property type="term" value="P:chemokine-mediated signaling pathway"/>
    <property type="evidence" value="ECO:0007669"/>
    <property type="project" value="TreeGrafter"/>
</dbReference>
<dbReference type="SMART" id="SM00199">
    <property type="entry name" value="SCY"/>
    <property type="match status" value="1"/>
</dbReference>
<dbReference type="InterPro" id="IPR000827">
    <property type="entry name" value="Chemokine_CC_CS"/>
</dbReference>
<evidence type="ECO:0000313" key="12">
    <source>
        <dbReference type="RefSeq" id="XP_007935515.1"/>
    </source>
</evidence>
<evidence type="ECO:0000256" key="9">
    <source>
        <dbReference type="RuleBase" id="RU361150"/>
    </source>
</evidence>
<dbReference type="PANTHER" id="PTHR12015:SF147">
    <property type="entry name" value="C-C MOTIF CHEMOKINE 13"/>
    <property type="match status" value="1"/>
</dbReference>
<dbReference type="CDD" id="cd00272">
    <property type="entry name" value="Chemokine_CC"/>
    <property type="match status" value="1"/>
</dbReference>
<name>A0A8B6ZIL2_ORYAF</name>
<dbReference type="PROSITE" id="PS00472">
    <property type="entry name" value="SMALL_CYTOKINES_CC"/>
    <property type="match status" value="1"/>
</dbReference>
<dbReference type="Gene3D" id="2.40.50.40">
    <property type="match status" value="1"/>
</dbReference>
<evidence type="ECO:0000256" key="6">
    <source>
        <dbReference type="ARBA" id="ARBA00022729"/>
    </source>
</evidence>
<dbReference type="Pfam" id="PF00048">
    <property type="entry name" value="IL8"/>
    <property type="match status" value="1"/>
</dbReference>
<comment type="subcellular location">
    <subcellularLocation>
        <location evidence="1 9">Secreted</location>
    </subcellularLocation>
</comment>
<dbReference type="GO" id="GO:0048245">
    <property type="term" value="P:eosinophil chemotaxis"/>
    <property type="evidence" value="ECO:0007669"/>
    <property type="project" value="TreeGrafter"/>
</dbReference>
<dbReference type="GO" id="GO:0030335">
    <property type="term" value="P:positive regulation of cell migration"/>
    <property type="evidence" value="ECO:0007669"/>
    <property type="project" value="TreeGrafter"/>
</dbReference>
<dbReference type="FunFam" id="2.40.50.40:FF:000002">
    <property type="entry name" value="C-C motif chemokine"/>
    <property type="match status" value="1"/>
</dbReference>
<dbReference type="SUPFAM" id="SSF54117">
    <property type="entry name" value="Interleukin 8-like chemokines"/>
    <property type="match status" value="1"/>
</dbReference>
<evidence type="ECO:0000256" key="5">
    <source>
        <dbReference type="ARBA" id="ARBA00022525"/>
    </source>
</evidence>
<dbReference type="GO" id="GO:0006954">
    <property type="term" value="P:inflammatory response"/>
    <property type="evidence" value="ECO:0007669"/>
    <property type="project" value="UniProtKB-KW"/>
</dbReference>
<comment type="similarity">
    <text evidence="2 9">Belongs to the intercrine beta (chemokine CC) family.</text>
</comment>
<dbReference type="PANTHER" id="PTHR12015">
    <property type="entry name" value="SMALL INDUCIBLE CYTOKINE A"/>
    <property type="match status" value="1"/>
</dbReference>
<keyword evidence="6 9" id="KW-0732">Signal</keyword>
<organism evidence="11 12">
    <name type="scientific">Orycteropus afer afer</name>
    <dbReference type="NCBI Taxonomy" id="1230840"/>
    <lineage>
        <taxon>Eukaryota</taxon>
        <taxon>Metazoa</taxon>
        <taxon>Chordata</taxon>
        <taxon>Craniata</taxon>
        <taxon>Vertebrata</taxon>
        <taxon>Euteleostomi</taxon>
        <taxon>Mammalia</taxon>
        <taxon>Eutheria</taxon>
        <taxon>Afrotheria</taxon>
        <taxon>Tubulidentata</taxon>
        <taxon>Orycteropodidae</taxon>
        <taxon>Orycteropus</taxon>
    </lineage>
</organism>
<dbReference type="RefSeq" id="XP_007935515.1">
    <property type="nucleotide sequence ID" value="XM_007937324.1"/>
</dbReference>
<dbReference type="GO" id="GO:0008009">
    <property type="term" value="F:chemokine activity"/>
    <property type="evidence" value="ECO:0007669"/>
    <property type="project" value="InterPro"/>
</dbReference>
<evidence type="ECO:0000256" key="1">
    <source>
        <dbReference type="ARBA" id="ARBA00004613"/>
    </source>
</evidence>
<evidence type="ECO:0000313" key="11">
    <source>
        <dbReference type="Proteomes" id="UP000694850"/>
    </source>
</evidence>
<reference evidence="12" key="1">
    <citation type="submission" date="2025-08" db="UniProtKB">
        <authorList>
            <consortium name="RefSeq"/>
        </authorList>
    </citation>
    <scope>IDENTIFICATION</scope>
</reference>
<dbReference type="InterPro" id="IPR039809">
    <property type="entry name" value="Chemokine_b/g/d"/>
</dbReference>
<dbReference type="AlphaFoldDB" id="A0A8B6ZIL2"/>
<keyword evidence="4 9" id="KW-0202">Cytokine</keyword>
<dbReference type="OrthoDB" id="8934837at2759"/>
<accession>A0A8B6ZIL2</accession>
<gene>
    <name evidence="12" type="primary">LOC103194002</name>
</gene>
<dbReference type="Proteomes" id="UP000694850">
    <property type="component" value="Unplaced"/>
</dbReference>
<evidence type="ECO:0000256" key="7">
    <source>
        <dbReference type="ARBA" id="ARBA00023157"/>
    </source>
</evidence>
<keyword evidence="8" id="KW-0395">Inflammatory response</keyword>